<evidence type="ECO:0000313" key="2">
    <source>
        <dbReference type="EMBL" id="VDN46598.1"/>
    </source>
</evidence>
<sequence>MIKIKDKLTYGIGNVSNGIILQALTSYLVFFGTTILGLSGTIIGLVIAVSVVWDAVSDLLIGHMSDYAISKRFGRRHLFMIVGTIGLVIFNGLLWSIQPSWSYVLKVVLLFVCVMMVKTFMTILVTPYNALGAELSSDYHERTSIQAYRTVFFILGVAFTTVAGMVFYFKPTTLYPLGQLNPAAYQQLGISLSLIVLMCAGIATVTTLKYIPFLPKNTKVNQKSSIKLMIMEFKVILENKNYLYVAGAYLSANIATAIVGAVGLHVYTYTFKINNYGIGILFGVMFGLSVLSQQFWVAYTKRRDKRTSALLAVKLSILSSIFFIALVLFRDYVIAHPIWMMAYVIPSGIGIGGLITLPFSMIADTVDEEELMTGHRSEGLYYGGLTFSYKISQSVAIFLLGIILDLVGFDSSLAVQPKATVVGFGLVVAFGTLVALLMAYRFYNRYNMTKEKAESIKKAIEAMATR</sequence>
<dbReference type="Pfam" id="PF13347">
    <property type="entry name" value="MFS_2"/>
    <property type="match status" value="1"/>
</dbReference>
<evidence type="ECO:0008006" key="4">
    <source>
        <dbReference type="Google" id="ProtNLM"/>
    </source>
</evidence>
<feature type="transmembrane region" description="Helical" evidence="1">
    <location>
        <begin position="276"/>
        <end position="297"/>
    </location>
</feature>
<feature type="transmembrane region" description="Helical" evidence="1">
    <location>
        <begin position="77"/>
        <end position="97"/>
    </location>
</feature>
<dbReference type="GO" id="GO:0005886">
    <property type="term" value="C:plasma membrane"/>
    <property type="evidence" value="ECO:0007669"/>
    <property type="project" value="TreeGrafter"/>
</dbReference>
<dbReference type="GO" id="GO:0008643">
    <property type="term" value="P:carbohydrate transport"/>
    <property type="evidence" value="ECO:0007669"/>
    <property type="project" value="InterPro"/>
</dbReference>
<dbReference type="Proteomes" id="UP000279029">
    <property type="component" value="Chromosome"/>
</dbReference>
<evidence type="ECO:0000313" key="3">
    <source>
        <dbReference type="Proteomes" id="UP000279029"/>
    </source>
</evidence>
<feature type="transmembrane region" description="Helical" evidence="1">
    <location>
        <begin position="309"/>
        <end position="329"/>
    </location>
</feature>
<gene>
    <name evidence="2" type="ORF">PATL70BA_0731</name>
</gene>
<dbReference type="SUPFAM" id="SSF103473">
    <property type="entry name" value="MFS general substrate transporter"/>
    <property type="match status" value="1"/>
</dbReference>
<keyword evidence="1" id="KW-1133">Transmembrane helix</keyword>
<protein>
    <recommendedName>
        <fullName evidence="4">MFS transporter</fullName>
    </recommendedName>
</protein>
<keyword evidence="1" id="KW-0812">Transmembrane</keyword>
<dbReference type="EMBL" id="LR130778">
    <property type="protein sequence ID" value="VDN46598.1"/>
    <property type="molecule type" value="Genomic_DNA"/>
</dbReference>
<keyword evidence="1" id="KW-0472">Membrane</keyword>
<dbReference type="PANTHER" id="PTHR11328">
    <property type="entry name" value="MAJOR FACILITATOR SUPERFAMILY DOMAIN-CONTAINING PROTEIN"/>
    <property type="match status" value="1"/>
</dbReference>
<proteinExistence type="predicted"/>
<keyword evidence="3" id="KW-1185">Reference proteome</keyword>
<evidence type="ECO:0000256" key="1">
    <source>
        <dbReference type="SAM" id="Phobius"/>
    </source>
</evidence>
<dbReference type="OrthoDB" id="9764596at2"/>
<dbReference type="PANTHER" id="PTHR11328:SF24">
    <property type="entry name" value="MAJOR FACILITATOR SUPERFAMILY (MFS) PROFILE DOMAIN-CONTAINING PROTEIN"/>
    <property type="match status" value="1"/>
</dbReference>
<reference evidence="2 3" key="1">
    <citation type="submission" date="2018-09" db="EMBL/GenBank/DDBJ databases">
        <authorList>
            <person name="Postec A."/>
        </authorList>
    </citation>
    <scope>NUCLEOTIDE SEQUENCE [LARGE SCALE GENOMIC DNA]</scope>
    <source>
        <strain evidence="2">70B-A</strain>
    </source>
</reference>
<feature type="transmembrane region" description="Helical" evidence="1">
    <location>
        <begin position="341"/>
        <end position="366"/>
    </location>
</feature>
<organism evidence="2 3">
    <name type="scientific">Petrocella atlantisensis</name>
    <dbReference type="NCBI Taxonomy" id="2173034"/>
    <lineage>
        <taxon>Bacteria</taxon>
        <taxon>Bacillati</taxon>
        <taxon>Bacillota</taxon>
        <taxon>Clostridia</taxon>
        <taxon>Lachnospirales</taxon>
        <taxon>Vallitaleaceae</taxon>
        <taxon>Petrocella</taxon>
    </lineage>
</organism>
<dbReference type="InterPro" id="IPR039672">
    <property type="entry name" value="MFS_2"/>
</dbReference>
<feature type="transmembrane region" description="Helical" evidence="1">
    <location>
        <begin position="12"/>
        <end position="30"/>
    </location>
</feature>
<dbReference type="GO" id="GO:0015293">
    <property type="term" value="F:symporter activity"/>
    <property type="evidence" value="ECO:0007669"/>
    <property type="project" value="InterPro"/>
</dbReference>
<feature type="transmembrane region" description="Helical" evidence="1">
    <location>
        <begin position="147"/>
        <end position="169"/>
    </location>
</feature>
<feature type="transmembrane region" description="Helical" evidence="1">
    <location>
        <begin position="36"/>
        <end position="56"/>
    </location>
</feature>
<dbReference type="KEGG" id="cbar:PATL70BA_0731"/>
<dbReference type="AlphaFoldDB" id="A0A3P7PCH5"/>
<feature type="transmembrane region" description="Helical" evidence="1">
    <location>
        <begin position="421"/>
        <end position="443"/>
    </location>
</feature>
<dbReference type="Gene3D" id="1.20.1250.20">
    <property type="entry name" value="MFS general substrate transporter like domains"/>
    <property type="match status" value="2"/>
</dbReference>
<accession>A0A3P7PCH5</accession>
<name>A0A3P7PCH5_9FIRM</name>
<feature type="transmembrane region" description="Helical" evidence="1">
    <location>
        <begin position="242"/>
        <end position="264"/>
    </location>
</feature>
<dbReference type="RefSeq" id="WP_125136080.1">
    <property type="nucleotide sequence ID" value="NZ_LR130778.1"/>
</dbReference>
<feature type="transmembrane region" description="Helical" evidence="1">
    <location>
        <begin position="189"/>
        <end position="211"/>
    </location>
</feature>
<dbReference type="InterPro" id="IPR036259">
    <property type="entry name" value="MFS_trans_sf"/>
</dbReference>
<feature type="transmembrane region" description="Helical" evidence="1">
    <location>
        <begin position="387"/>
        <end position="409"/>
    </location>
</feature>
<feature type="transmembrane region" description="Helical" evidence="1">
    <location>
        <begin position="103"/>
        <end position="126"/>
    </location>
</feature>